<dbReference type="Pfam" id="PF07833">
    <property type="entry name" value="Cu_amine_oxidN1"/>
    <property type="match status" value="1"/>
</dbReference>
<accession>F8FEW3</accession>
<feature type="chain" id="PRO_5039152551" description="Copper amine oxidase-like N-terminal domain-containing protein" evidence="2">
    <location>
        <begin position="27"/>
        <end position="280"/>
    </location>
</feature>
<dbReference type="SUPFAM" id="SSF55383">
    <property type="entry name" value="Copper amine oxidase, domain N"/>
    <property type="match status" value="1"/>
</dbReference>
<dbReference type="PATRIC" id="fig|1036673.3.peg.7190"/>
<evidence type="ECO:0000256" key="1">
    <source>
        <dbReference type="SAM" id="MobiDB-lite"/>
    </source>
</evidence>
<evidence type="ECO:0000313" key="5">
    <source>
        <dbReference type="Proteomes" id="UP000006620"/>
    </source>
</evidence>
<dbReference type="KEGG" id="pms:KNP414_07712"/>
<evidence type="ECO:0000256" key="2">
    <source>
        <dbReference type="SAM" id="SignalP"/>
    </source>
</evidence>
<reference evidence="4 5" key="2">
    <citation type="journal article" date="2013" name="Genome Announc.">
        <title>Genome Sequence of Growth-Improving Paenibacillus mucilaginosus Strain KNP414.</title>
        <authorList>
            <person name="Lu J.J."/>
            <person name="Wang J.F."/>
            <person name="Hu X.F."/>
        </authorList>
    </citation>
    <scope>NUCLEOTIDE SEQUENCE [LARGE SCALE GENOMIC DNA]</scope>
    <source>
        <strain evidence="4 5">KNP414</strain>
    </source>
</reference>
<gene>
    <name evidence="4" type="ordered locus">KNP414_07712</name>
</gene>
<feature type="region of interest" description="Disordered" evidence="1">
    <location>
        <begin position="96"/>
        <end position="130"/>
    </location>
</feature>
<dbReference type="AlphaFoldDB" id="F8FEW3"/>
<dbReference type="Proteomes" id="UP000006620">
    <property type="component" value="Chromosome"/>
</dbReference>
<feature type="compositionally biased region" description="Low complexity" evidence="1">
    <location>
        <begin position="116"/>
        <end position="125"/>
    </location>
</feature>
<dbReference type="HOGENOM" id="CLU_914794_0_0_9"/>
<feature type="domain" description="Copper amine oxidase-like N-terminal" evidence="3">
    <location>
        <begin position="61"/>
        <end position="100"/>
    </location>
</feature>
<evidence type="ECO:0000313" key="4">
    <source>
        <dbReference type="EMBL" id="AEI46198.1"/>
    </source>
</evidence>
<proteinExistence type="predicted"/>
<name>F8FEW3_PAEMK</name>
<dbReference type="RefSeq" id="WP_013921345.1">
    <property type="nucleotide sequence ID" value="NC_015690.1"/>
</dbReference>
<feature type="signal peptide" evidence="2">
    <location>
        <begin position="1"/>
        <end position="26"/>
    </location>
</feature>
<dbReference type="EMBL" id="CP002869">
    <property type="protein sequence ID" value="AEI46198.1"/>
    <property type="molecule type" value="Genomic_DNA"/>
</dbReference>
<evidence type="ECO:0000259" key="3">
    <source>
        <dbReference type="Pfam" id="PF07833"/>
    </source>
</evidence>
<reference evidence="5" key="1">
    <citation type="submission" date="2011-06" db="EMBL/GenBank/DDBJ databases">
        <title>Complete genome sequence of Paenibacillus mucilaginosus KNP414.</title>
        <authorList>
            <person name="Wang J."/>
            <person name="Hu S."/>
            <person name="Hu X."/>
            <person name="Zhang B."/>
            <person name="Dong D."/>
            <person name="Zhang S."/>
            <person name="Zhao K."/>
            <person name="Wu D."/>
        </authorList>
    </citation>
    <scope>NUCLEOTIDE SEQUENCE [LARGE SCALE GENOMIC DNA]</scope>
    <source>
        <strain evidence="5">KNP414</strain>
    </source>
</reference>
<dbReference type="InterPro" id="IPR036582">
    <property type="entry name" value="Mao_N_sf"/>
</dbReference>
<protein>
    <recommendedName>
        <fullName evidence="3">Copper amine oxidase-like N-terminal domain-containing protein</fullName>
    </recommendedName>
</protein>
<organism evidence="4 5">
    <name type="scientific">Paenibacillus mucilaginosus (strain KNP414)</name>
    <dbReference type="NCBI Taxonomy" id="1036673"/>
    <lineage>
        <taxon>Bacteria</taxon>
        <taxon>Bacillati</taxon>
        <taxon>Bacillota</taxon>
        <taxon>Bacilli</taxon>
        <taxon>Bacillales</taxon>
        <taxon>Paenibacillaceae</taxon>
        <taxon>Paenibacillus</taxon>
    </lineage>
</organism>
<dbReference type="InterPro" id="IPR012854">
    <property type="entry name" value="Cu_amine_oxidase-like_N"/>
</dbReference>
<keyword evidence="2" id="KW-0732">Signal</keyword>
<sequence>MKELFSKKVLSIITVSSLSLAVGAWAYADGALKQISAYQNAGITIKVNGSSVDLSSEDGMMYPIIYEGHSYVPAKALAEAMGGTVKWNNDTKSVEVTTGGAVPSGAGIPSKDNSSTAPAAKPAAGTGKGPVAFYTPATPASTMFEENKKAAAEVLKLYAHALKTGSTTELEAWMKNNFQESEWGSTSYETASSGLSRTLEAYREEYDDQVLRALADSLISKADSLAFNEESEYSDDTYAKDLEYFVDVEGSGERGMFGVYFFYKLNQDTNKFYFGQAAFY</sequence>